<dbReference type="PANTHER" id="PTHR12888">
    <property type="entry name" value="PEROXISOME ASSEMBLY PROTEIN 12 PEROXIN-12"/>
    <property type="match status" value="1"/>
</dbReference>
<evidence type="ECO:0000256" key="13">
    <source>
        <dbReference type="ARBA" id="ARBA00029692"/>
    </source>
</evidence>
<evidence type="ECO:0000256" key="6">
    <source>
        <dbReference type="ARBA" id="ARBA00022723"/>
    </source>
</evidence>
<evidence type="ECO:0000313" key="17">
    <source>
        <dbReference type="Proteomes" id="UP000613740"/>
    </source>
</evidence>
<keyword evidence="9" id="KW-0653">Protein transport</keyword>
<evidence type="ECO:0000256" key="10">
    <source>
        <dbReference type="ARBA" id="ARBA00022989"/>
    </source>
</evidence>
<comment type="pathway">
    <text evidence="2">Protein modification; protein ubiquitination.</text>
</comment>
<evidence type="ECO:0000256" key="5">
    <source>
        <dbReference type="ARBA" id="ARBA00022692"/>
    </source>
</evidence>
<comment type="similarity">
    <text evidence="3">Belongs to the pex2/pex10/pex12 family.</text>
</comment>
<evidence type="ECO:0000256" key="12">
    <source>
        <dbReference type="ARBA" id="ARBA00023140"/>
    </source>
</evidence>
<dbReference type="Pfam" id="PF04757">
    <property type="entry name" value="Pex2_Pex12"/>
    <property type="match status" value="1"/>
</dbReference>
<comment type="subcellular location">
    <subcellularLocation>
        <location evidence="1">Peroxisome membrane</location>
        <topology evidence="1">Multi-pass membrane protein</topology>
    </subcellularLocation>
</comment>
<dbReference type="SUPFAM" id="SSF57850">
    <property type="entry name" value="RING/U-box"/>
    <property type="match status" value="1"/>
</dbReference>
<proteinExistence type="inferred from homology"/>
<evidence type="ECO:0000256" key="8">
    <source>
        <dbReference type="ARBA" id="ARBA00022833"/>
    </source>
</evidence>
<dbReference type="GO" id="GO:0016558">
    <property type="term" value="P:protein import into peroxisome matrix"/>
    <property type="evidence" value="ECO:0007669"/>
    <property type="project" value="InterPro"/>
</dbReference>
<dbReference type="InterPro" id="IPR013083">
    <property type="entry name" value="Znf_RING/FYVE/PHD"/>
</dbReference>
<reference evidence="16" key="1">
    <citation type="journal article" date="2020" name="bioRxiv">
        <title>Comparative genomics of Chlamydomonas.</title>
        <authorList>
            <person name="Craig R.J."/>
            <person name="Hasan A.R."/>
            <person name="Ness R.W."/>
            <person name="Keightley P.D."/>
        </authorList>
    </citation>
    <scope>NUCLEOTIDE SEQUENCE</scope>
    <source>
        <strain evidence="16">CCAP 11/173</strain>
    </source>
</reference>
<dbReference type="OrthoDB" id="107372at2759"/>
<dbReference type="InterPro" id="IPR017375">
    <property type="entry name" value="PEX12"/>
</dbReference>
<dbReference type="GO" id="GO:0006513">
    <property type="term" value="P:protein monoubiquitination"/>
    <property type="evidence" value="ECO:0007669"/>
    <property type="project" value="TreeGrafter"/>
</dbReference>
<keyword evidence="11" id="KW-0472">Membrane</keyword>
<keyword evidence="10" id="KW-1133">Transmembrane helix</keyword>
<dbReference type="AlphaFoldDB" id="A0A835SY73"/>
<keyword evidence="5" id="KW-0812">Transmembrane</keyword>
<evidence type="ECO:0000259" key="15">
    <source>
        <dbReference type="Pfam" id="PF04757"/>
    </source>
</evidence>
<dbReference type="GO" id="GO:0005778">
    <property type="term" value="C:peroxisomal membrane"/>
    <property type="evidence" value="ECO:0007669"/>
    <property type="project" value="UniProtKB-SubCell"/>
</dbReference>
<dbReference type="Proteomes" id="UP000613740">
    <property type="component" value="Unassembled WGS sequence"/>
</dbReference>
<organism evidence="16 17">
    <name type="scientific">Chlamydomonas schloesseri</name>
    <dbReference type="NCBI Taxonomy" id="2026947"/>
    <lineage>
        <taxon>Eukaryota</taxon>
        <taxon>Viridiplantae</taxon>
        <taxon>Chlorophyta</taxon>
        <taxon>core chlorophytes</taxon>
        <taxon>Chlorophyceae</taxon>
        <taxon>CS clade</taxon>
        <taxon>Chlamydomonadales</taxon>
        <taxon>Chlamydomonadaceae</taxon>
        <taxon>Chlamydomonas</taxon>
    </lineage>
</organism>
<dbReference type="EMBL" id="JAEHOD010000052">
    <property type="protein sequence ID" value="KAG2435502.1"/>
    <property type="molecule type" value="Genomic_DNA"/>
</dbReference>
<evidence type="ECO:0000256" key="3">
    <source>
        <dbReference type="ARBA" id="ARBA00008704"/>
    </source>
</evidence>
<feature type="domain" description="Pex N-terminal" evidence="15">
    <location>
        <begin position="23"/>
        <end position="255"/>
    </location>
</feature>
<evidence type="ECO:0000256" key="4">
    <source>
        <dbReference type="ARBA" id="ARBA00022448"/>
    </source>
</evidence>
<dbReference type="GO" id="GO:0004842">
    <property type="term" value="F:ubiquitin-protein transferase activity"/>
    <property type="evidence" value="ECO:0007669"/>
    <property type="project" value="TreeGrafter"/>
</dbReference>
<sequence>MFVNLGGDESSKPTYFEVVAADRLVPSLKAAVVYALSVFSQRHPWVHRLLNYDDEVFALLTLALDGQSLFSTDSTFADSLYGLKRKPLRPGTERLSRKQRWLILACQVVLPYLRAKTEKAYRRLAATSPGSGVLGLALRYNAAQGGAVEEAGDGGSLASSGGGGGGGGGTSGEAAGSLGRRLQRAFVAAYPWMHAGMEGTTFAYHLAYLLGASPVHQPVLHALGVTMARTSAKDLMDAEKAKQARRQALLTSLLGGGAAALAAGGGGGGGGAASSSSSGPAGARAAALVAGARGGLVRGLLGARWLVEDHARSALILAVFGFKALEWWYTAAEDSLAKGKALPLPPPPPPPRPLPPPLGVGLPADPSDCPLCRRRTTNPAALATSGYVFCYPCLFAHVMQHGRCPVSGLAAGLDHVRKLYEASA</sequence>
<keyword evidence="6" id="KW-0479">Metal-binding</keyword>
<dbReference type="GO" id="GO:0008270">
    <property type="term" value="F:zinc ion binding"/>
    <property type="evidence" value="ECO:0007669"/>
    <property type="project" value="UniProtKB-KW"/>
</dbReference>
<name>A0A835SY73_9CHLO</name>
<dbReference type="GO" id="GO:1990429">
    <property type="term" value="C:peroxisomal importomer complex"/>
    <property type="evidence" value="ECO:0007669"/>
    <property type="project" value="TreeGrafter"/>
</dbReference>
<dbReference type="CDD" id="cd16451">
    <property type="entry name" value="mRING_PEX12"/>
    <property type="match status" value="1"/>
</dbReference>
<dbReference type="InterPro" id="IPR006845">
    <property type="entry name" value="Pex_N"/>
</dbReference>
<evidence type="ECO:0000256" key="9">
    <source>
        <dbReference type="ARBA" id="ARBA00022927"/>
    </source>
</evidence>
<dbReference type="PANTHER" id="PTHR12888:SF0">
    <property type="entry name" value="PEROXISOME ASSEMBLY PROTEIN 12"/>
    <property type="match status" value="1"/>
</dbReference>
<gene>
    <name evidence="16" type="ORF">HYH02_011797</name>
</gene>
<comment type="caution">
    <text evidence="16">The sequence shown here is derived from an EMBL/GenBank/DDBJ whole genome shotgun (WGS) entry which is preliminary data.</text>
</comment>
<keyword evidence="8" id="KW-0862">Zinc</keyword>
<dbReference type="Gene3D" id="3.30.40.10">
    <property type="entry name" value="Zinc/RING finger domain, C3HC4 (zinc finger)"/>
    <property type="match status" value="1"/>
</dbReference>
<accession>A0A835SY73</accession>
<keyword evidence="7" id="KW-0863">Zinc-finger</keyword>
<evidence type="ECO:0000256" key="14">
    <source>
        <dbReference type="SAM" id="MobiDB-lite"/>
    </source>
</evidence>
<evidence type="ECO:0000256" key="2">
    <source>
        <dbReference type="ARBA" id="ARBA00004906"/>
    </source>
</evidence>
<evidence type="ECO:0000256" key="11">
    <source>
        <dbReference type="ARBA" id="ARBA00023136"/>
    </source>
</evidence>
<evidence type="ECO:0000256" key="7">
    <source>
        <dbReference type="ARBA" id="ARBA00022771"/>
    </source>
</evidence>
<dbReference type="PIRSF" id="PIRSF038074">
    <property type="entry name" value="Peroxisome_assembly_p12"/>
    <property type="match status" value="1"/>
</dbReference>
<keyword evidence="4" id="KW-0813">Transport</keyword>
<keyword evidence="12" id="KW-0576">Peroxisome</keyword>
<feature type="compositionally biased region" description="Gly residues" evidence="14">
    <location>
        <begin position="160"/>
        <end position="171"/>
    </location>
</feature>
<protein>
    <recommendedName>
        <fullName evidence="13">Peroxin-12</fullName>
    </recommendedName>
</protein>
<evidence type="ECO:0000313" key="16">
    <source>
        <dbReference type="EMBL" id="KAG2435502.1"/>
    </source>
</evidence>
<evidence type="ECO:0000256" key="1">
    <source>
        <dbReference type="ARBA" id="ARBA00004585"/>
    </source>
</evidence>
<feature type="region of interest" description="Disordered" evidence="14">
    <location>
        <begin position="151"/>
        <end position="175"/>
    </location>
</feature>
<keyword evidence="17" id="KW-1185">Reference proteome</keyword>